<reference evidence="10 11" key="1">
    <citation type="journal article" date="2019" name="ISME J.">
        <title>Genome analyses of uncultured TG2/ZB3 bacteria in 'Margulisbacteria' specifically attached to ectosymbiotic spirochetes of protists in the termite gut.</title>
        <authorList>
            <person name="Utami Y.D."/>
            <person name="Kuwahara H."/>
            <person name="Igai K."/>
            <person name="Murakami T."/>
            <person name="Sugaya K."/>
            <person name="Morikawa T."/>
            <person name="Nagura Y."/>
            <person name="Yuki M."/>
            <person name="Deevong P."/>
            <person name="Inoue T."/>
            <person name="Kihara K."/>
            <person name="Lo N."/>
            <person name="Yamada A."/>
            <person name="Ohkuma M."/>
            <person name="Hongoh Y."/>
        </authorList>
    </citation>
    <scope>NUCLEOTIDE SEQUENCE [LARGE SCALE GENOMIC DNA]</scope>
    <source>
        <strain evidence="10">NkOx7-01</strain>
    </source>
</reference>
<dbReference type="Pfam" id="PF01867">
    <property type="entry name" value="Cas_Cas1"/>
    <property type="match status" value="1"/>
</dbReference>
<dbReference type="NCBIfam" id="TIGR00287">
    <property type="entry name" value="cas1"/>
    <property type="match status" value="1"/>
</dbReference>
<dbReference type="NCBIfam" id="TIGR03639">
    <property type="entry name" value="cas1_NMENI"/>
    <property type="match status" value="1"/>
</dbReference>
<dbReference type="GO" id="GO:0003677">
    <property type="term" value="F:DNA binding"/>
    <property type="evidence" value="ECO:0007669"/>
    <property type="project" value="UniProtKB-KW"/>
</dbReference>
<gene>
    <name evidence="10" type="primary">cas1</name>
    <name evidence="10" type="ORF">NO1_1944</name>
</gene>
<name>A0A388TE08_TERA1</name>
<keyword evidence="6" id="KW-0051">Antiviral defense</keyword>
<evidence type="ECO:0000256" key="7">
    <source>
        <dbReference type="ARBA" id="ARBA00023125"/>
    </source>
</evidence>
<dbReference type="GO" id="GO:0046872">
    <property type="term" value="F:metal ion binding"/>
    <property type="evidence" value="ECO:0007669"/>
    <property type="project" value="UniProtKB-KW"/>
</dbReference>
<evidence type="ECO:0000256" key="5">
    <source>
        <dbReference type="ARBA" id="ARBA00022842"/>
    </source>
</evidence>
<dbReference type="InterPro" id="IPR002729">
    <property type="entry name" value="CRISPR-assoc_Cas1"/>
</dbReference>
<evidence type="ECO:0000256" key="2">
    <source>
        <dbReference type="ARBA" id="ARBA00022723"/>
    </source>
</evidence>
<keyword evidence="4" id="KW-0378">Hydrolase</keyword>
<dbReference type="InterPro" id="IPR050646">
    <property type="entry name" value="Cas1"/>
</dbReference>
<keyword evidence="11" id="KW-1185">Reference proteome</keyword>
<evidence type="ECO:0000256" key="3">
    <source>
        <dbReference type="ARBA" id="ARBA00022759"/>
    </source>
</evidence>
<dbReference type="PANTHER" id="PTHR34353:SF2">
    <property type="entry name" value="CRISPR-ASSOCIATED ENDONUCLEASE CAS1 1"/>
    <property type="match status" value="1"/>
</dbReference>
<evidence type="ECO:0000256" key="9">
    <source>
        <dbReference type="ARBA" id="ARBA00038592"/>
    </source>
</evidence>
<keyword evidence="2" id="KW-0479">Metal-binding</keyword>
<evidence type="ECO:0000256" key="1">
    <source>
        <dbReference type="ARBA" id="ARBA00022722"/>
    </source>
</evidence>
<evidence type="ECO:0000256" key="8">
    <source>
        <dbReference type="ARBA" id="ARBA00023211"/>
    </source>
</evidence>
<evidence type="ECO:0000256" key="4">
    <source>
        <dbReference type="ARBA" id="ARBA00022801"/>
    </source>
</evidence>
<keyword evidence="1" id="KW-0540">Nuclease</keyword>
<protein>
    <submittedName>
        <fullName evidence="10">CRISPR-associated protein Cas1</fullName>
    </submittedName>
</protein>
<dbReference type="InterPro" id="IPR019855">
    <property type="entry name" value="CRISPR-assoc_Cas1_NMENI"/>
</dbReference>
<dbReference type="Proteomes" id="UP000269352">
    <property type="component" value="Unassembled WGS sequence"/>
</dbReference>
<dbReference type="PANTHER" id="PTHR34353">
    <property type="entry name" value="CRISPR-ASSOCIATED ENDONUCLEASE CAS1 1"/>
    <property type="match status" value="1"/>
</dbReference>
<keyword evidence="8" id="KW-0464">Manganese</keyword>
<evidence type="ECO:0000313" key="10">
    <source>
        <dbReference type="EMBL" id="GBR74837.1"/>
    </source>
</evidence>
<evidence type="ECO:0000313" key="11">
    <source>
        <dbReference type="Proteomes" id="UP000269352"/>
    </source>
</evidence>
<proteinExistence type="predicted"/>
<dbReference type="GO" id="GO:0051607">
    <property type="term" value="P:defense response to virus"/>
    <property type="evidence" value="ECO:0007669"/>
    <property type="project" value="UniProtKB-KW"/>
</dbReference>
<dbReference type="GO" id="GO:0004520">
    <property type="term" value="F:DNA endonuclease activity"/>
    <property type="evidence" value="ECO:0007669"/>
    <property type="project" value="InterPro"/>
</dbReference>
<dbReference type="InterPro" id="IPR042206">
    <property type="entry name" value="CRISPR-assoc_Cas1_C"/>
</dbReference>
<comment type="subunit">
    <text evidence="9">Homodimer, forms a heterotetramer with a Cas2 homodimer.</text>
</comment>
<accession>A0A388TE08</accession>
<dbReference type="GO" id="GO:0043571">
    <property type="term" value="P:maintenance of CRISPR repeat elements"/>
    <property type="evidence" value="ECO:0007669"/>
    <property type="project" value="InterPro"/>
</dbReference>
<keyword evidence="5" id="KW-0460">Magnesium</keyword>
<dbReference type="AlphaFoldDB" id="A0A388TE08"/>
<keyword evidence="7" id="KW-0238">DNA-binding</keyword>
<keyword evidence="3" id="KW-0255">Endonuclease</keyword>
<organism evidence="10 11">
    <name type="scientific">Termititenax aidoneus</name>
    <dbReference type="NCBI Taxonomy" id="2218524"/>
    <lineage>
        <taxon>Bacteria</taxon>
        <taxon>Bacillati</taxon>
        <taxon>Candidatus Margulisiibacteriota</taxon>
        <taxon>Candidatus Termititenacia</taxon>
        <taxon>Candidatus Termititenacales</taxon>
        <taxon>Candidatus Termititenacaceae</taxon>
        <taxon>Candidatus Termititenax</taxon>
    </lineage>
</organism>
<dbReference type="EMBL" id="BGZN01000093">
    <property type="protein sequence ID" value="GBR74837.1"/>
    <property type="molecule type" value="Genomic_DNA"/>
</dbReference>
<comment type="caution">
    <text evidence="10">The sequence shown here is derived from an EMBL/GenBank/DDBJ whole genome shotgun (WGS) entry which is preliminary data.</text>
</comment>
<evidence type="ECO:0000256" key="6">
    <source>
        <dbReference type="ARBA" id="ARBA00023118"/>
    </source>
</evidence>
<dbReference type="Gene3D" id="1.20.120.920">
    <property type="entry name" value="CRISPR-associated endonuclease Cas1, C-terminal domain"/>
    <property type="match status" value="1"/>
</dbReference>
<dbReference type="GO" id="GO:0016787">
    <property type="term" value="F:hydrolase activity"/>
    <property type="evidence" value="ECO:0007669"/>
    <property type="project" value="UniProtKB-KW"/>
</dbReference>
<sequence length="306" mass="35382">MSHHVLHLQTPGAALSCAQGFLFCRYSDGQDKKLPLADLRALIIATYQVTFSNTCLARLLENNCIILHCNDSYQPVGWSAGLDRVVHTKAFFQQITRYIDFEQDLWQKLLKCKIQNQLGALKQFGADCSAITALYQKQCVYESQVAKKYWKSYFQVLRRPLQREHRHAKSFENIALNYGYAVISSLIHRAVLIHGLLPELGIQHKSKPGSRPLIYDLLEPFRAFIDLYLYKFSQANRLDYIGHDLRAWSKYLSECLQNYRLPARGLSYKLLDFVDVYVMDIARAFEYLDCSQINLPNIAEQCLAKR</sequence>